<organism evidence="1 2">
    <name type="scientific">Nezara viridula</name>
    <name type="common">Southern green stink bug</name>
    <name type="synonym">Cimex viridulus</name>
    <dbReference type="NCBI Taxonomy" id="85310"/>
    <lineage>
        <taxon>Eukaryota</taxon>
        <taxon>Metazoa</taxon>
        <taxon>Ecdysozoa</taxon>
        <taxon>Arthropoda</taxon>
        <taxon>Hexapoda</taxon>
        <taxon>Insecta</taxon>
        <taxon>Pterygota</taxon>
        <taxon>Neoptera</taxon>
        <taxon>Paraneoptera</taxon>
        <taxon>Hemiptera</taxon>
        <taxon>Heteroptera</taxon>
        <taxon>Panheteroptera</taxon>
        <taxon>Pentatomomorpha</taxon>
        <taxon>Pentatomoidea</taxon>
        <taxon>Pentatomidae</taxon>
        <taxon>Pentatominae</taxon>
        <taxon>Nezara</taxon>
    </lineage>
</organism>
<reference evidence="1" key="1">
    <citation type="submission" date="2022-01" db="EMBL/GenBank/DDBJ databases">
        <authorList>
            <person name="King R."/>
        </authorList>
    </citation>
    <scope>NUCLEOTIDE SEQUENCE</scope>
</reference>
<accession>A0A9P0GXP4</accession>
<evidence type="ECO:0000313" key="1">
    <source>
        <dbReference type="EMBL" id="CAH1389953.1"/>
    </source>
</evidence>
<evidence type="ECO:0000313" key="2">
    <source>
        <dbReference type="Proteomes" id="UP001152798"/>
    </source>
</evidence>
<proteinExistence type="predicted"/>
<protein>
    <submittedName>
        <fullName evidence="1">Uncharacterized protein</fullName>
    </submittedName>
</protein>
<gene>
    <name evidence="1" type="ORF">NEZAVI_LOCUS1235</name>
</gene>
<sequence length="171" mass="18851">MRLTVGRESGPRVPGLARVARRRTCAISRGGVRTHRYPGYPFHATCRRPGVEPHVPGLARVARRRTCAISRGGVRTHRCPGYPFHATCRRPGVEPSCPRPRPGCPAADLCHFPRGGCARTATLGTPFTQLVVGRELSHHVPDLARVARRRTCAILVTIPSIGGRWNQKKCW</sequence>
<dbReference type="EMBL" id="OV725077">
    <property type="protein sequence ID" value="CAH1389953.1"/>
    <property type="molecule type" value="Genomic_DNA"/>
</dbReference>
<keyword evidence="2" id="KW-1185">Reference proteome</keyword>
<dbReference type="Proteomes" id="UP001152798">
    <property type="component" value="Chromosome 1"/>
</dbReference>
<name>A0A9P0GXP4_NEZVI</name>
<dbReference type="AlphaFoldDB" id="A0A9P0GXP4"/>